<keyword evidence="4 10" id="KW-0378">Hydrolase</keyword>
<dbReference type="PROSITE" id="PS51273">
    <property type="entry name" value="GATASE_TYPE_1"/>
    <property type="match status" value="1"/>
</dbReference>
<dbReference type="GO" id="GO:0000107">
    <property type="term" value="F:imidazoleglycerol-phosphate synthase activity"/>
    <property type="evidence" value="ECO:0007669"/>
    <property type="project" value="UniProtKB-UniRule"/>
</dbReference>
<dbReference type="Proteomes" id="UP000230392">
    <property type="component" value="Unassembled WGS sequence"/>
</dbReference>
<feature type="active site" evidence="10 11">
    <location>
        <position position="178"/>
    </location>
</feature>
<evidence type="ECO:0000313" key="14">
    <source>
        <dbReference type="Proteomes" id="UP000230392"/>
    </source>
</evidence>
<dbReference type="UniPathway" id="UPA00031">
    <property type="reaction ID" value="UER00010"/>
</dbReference>
<protein>
    <recommendedName>
        <fullName evidence="10">Imidazole glycerol phosphate synthase subunit HisH</fullName>
        <ecNumber evidence="10">4.3.2.10</ecNumber>
    </recommendedName>
    <alternativeName>
        <fullName evidence="10">IGP synthase glutaminase subunit</fullName>
        <ecNumber evidence="10">3.5.1.2</ecNumber>
    </alternativeName>
    <alternativeName>
        <fullName evidence="10">IGP synthase subunit HisH</fullName>
    </alternativeName>
    <alternativeName>
        <fullName evidence="10">ImGP synthase subunit HisH</fullName>
        <shortName evidence="10">IGPS subunit HisH</shortName>
    </alternativeName>
</protein>
<dbReference type="InterPro" id="IPR017926">
    <property type="entry name" value="GATASE"/>
</dbReference>
<dbReference type="GO" id="GO:0016829">
    <property type="term" value="F:lyase activity"/>
    <property type="evidence" value="ECO:0007669"/>
    <property type="project" value="UniProtKB-KW"/>
</dbReference>
<keyword evidence="5 10" id="KW-0315">Glutamine amidotransferase</keyword>
<evidence type="ECO:0000256" key="5">
    <source>
        <dbReference type="ARBA" id="ARBA00022962"/>
    </source>
</evidence>
<feature type="domain" description="Glutamine amidotransferase" evidence="12">
    <location>
        <begin position="5"/>
        <end position="193"/>
    </location>
</feature>
<keyword evidence="3 10" id="KW-0028">Amino-acid biosynthesis</keyword>
<dbReference type="GO" id="GO:0005737">
    <property type="term" value="C:cytoplasm"/>
    <property type="evidence" value="ECO:0007669"/>
    <property type="project" value="UniProtKB-SubCell"/>
</dbReference>
<accession>A0A2G9YAJ9</accession>
<proteinExistence type="inferred from homology"/>
<feature type="active site" evidence="10 11">
    <location>
        <position position="180"/>
    </location>
</feature>
<dbReference type="HAMAP" id="MF_00278">
    <property type="entry name" value="HisH"/>
    <property type="match status" value="1"/>
</dbReference>
<evidence type="ECO:0000256" key="4">
    <source>
        <dbReference type="ARBA" id="ARBA00022801"/>
    </source>
</evidence>
<name>A0A2G9YAJ9_9BACT</name>
<dbReference type="PANTHER" id="PTHR42701">
    <property type="entry name" value="IMIDAZOLE GLYCEROL PHOSPHATE SYNTHASE SUBUNIT HISH"/>
    <property type="match status" value="1"/>
</dbReference>
<evidence type="ECO:0000256" key="8">
    <source>
        <dbReference type="ARBA" id="ARBA00047838"/>
    </source>
</evidence>
<comment type="subcellular location">
    <subcellularLocation>
        <location evidence="10">Cytoplasm</location>
    </subcellularLocation>
</comment>
<dbReference type="AlphaFoldDB" id="A0A2G9YAJ9"/>
<evidence type="ECO:0000256" key="2">
    <source>
        <dbReference type="ARBA" id="ARBA00011152"/>
    </source>
</evidence>
<reference evidence="13 14" key="1">
    <citation type="submission" date="2017-09" db="EMBL/GenBank/DDBJ databases">
        <title>Depth-based differentiation of microbial function through sediment-hosted aquifers and enrichment of novel symbionts in the deep terrestrial subsurface.</title>
        <authorList>
            <person name="Probst A.J."/>
            <person name="Ladd B."/>
            <person name="Jarett J.K."/>
            <person name="Geller-Mcgrath D.E."/>
            <person name="Sieber C.M."/>
            <person name="Emerson J.B."/>
            <person name="Anantharaman K."/>
            <person name="Thomas B.C."/>
            <person name="Malmstrom R."/>
            <person name="Stieglmeier M."/>
            <person name="Klingl A."/>
            <person name="Woyke T."/>
            <person name="Ryan C.M."/>
            <person name="Banfield J.F."/>
        </authorList>
    </citation>
    <scope>NUCLEOTIDE SEQUENCE [LARGE SCALE GENOMIC DNA]</scope>
    <source>
        <strain evidence="13">CG23_combo_of_CG06-09_8_20_14_all_48_7</strain>
    </source>
</reference>
<keyword evidence="7 10" id="KW-0456">Lyase</keyword>
<dbReference type="NCBIfam" id="TIGR01855">
    <property type="entry name" value="IMP_synth_hisH"/>
    <property type="match status" value="1"/>
</dbReference>
<evidence type="ECO:0000256" key="10">
    <source>
        <dbReference type="HAMAP-Rule" id="MF_00278"/>
    </source>
</evidence>
<evidence type="ECO:0000313" key="13">
    <source>
        <dbReference type="EMBL" id="PIP16245.1"/>
    </source>
</evidence>
<evidence type="ECO:0000259" key="12">
    <source>
        <dbReference type="Pfam" id="PF00117"/>
    </source>
</evidence>
<dbReference type="CDD" id="cd01748">
    <property type="entry name" value="GATase1_IGP_Synthase"/>
    <property type="match status" value="1"/>
</dbReference>
<dbReference type="SUPFAM" id="SSF52317">
    <property type="entry name" value="Class I glutamine amidotransferase-like"/>
    <property type="match status" value="1"/>
</dbReference>
<organism evidence="13 14">
    <name type="scientific">bacterium (Candidatus Ratteibacteria) CG23_combo_of_CG06-09_8_20_14_all_48_7</name>
    <dbReference type="NCBI Taxonomy" id="2014292"/>
    <lineage>
        <taxon>Bacteria</taxon>
        <taxon>Candidatus Ratteibacteria</taxon>
    </lineage>
</organism>
<evidence type="ECO:0000256" key="11">
    <source>
        <dbReference type="PIRSR" id="PIRSR000495-1"/>
    </source>
</evidence>
<comment type="subunit">
    <text evidence="2 10">Heterodimer of HisH and HisF.</text>
</comment>
<evidence type="ECO:0000256" key="6">
    <source>
        <dbReference type="ARBA" id="ARBA00023102"/>
    </source>
</evidence>
<evidence type="ECO:0000256" key="7">
    <source>
        <dbReference type="ARBA" id="ARBA00023239"/>
    </source>
</evidence>
<sequence length="199" mass="22027">MDIWVVDYGLGNLRSVSKALEKVGARVSVSSDSRTLNEAGAVVLPGVGAFDSAVKNLKELCLYQPLLDYLKEDKPFLGICLGFQLLFEGSEEGKERGFGIIPGKNLRFPESVKIPQIGWNKVTYTKESPLFASVRNGSYFYFVHSYYGVSETEIGRAEYGISFTAALQKGNIFATQFHPEKSGDVGLQLLSNFCEYCQH</sequence>
<gene>
    <name evidence="10" type="primary">hisH</name>
    <name evidence="13" type="ORF">COX46_03425</name>
</gene>
<comment type="function">
    <text evidence="10">IGPS catalyzes the conversion of PRFAR and glutamine to IGP, AICAR and glutamate. The HisH subunit catalyzes the hydrolysis of glutamine to glutamate and ammonia as part of the synthesis of IGP and AICAR. The resulting ammonia molecule is channeled to the active site of HisF.</text>
</comment>
<dbReference type="EC" id="3.5.1.2" evidence="10"/>
<dbReference type="InterPro" id="IPR010139">
    <property type="entry name" value="Imidazole-glycPsynth_HisH"/>
</dbReference>
<comment type="pathway">
    <text evidence="1 10">Amino-acid biosynthesis; L-histidine biosynthesis; L-histidine from 5-phospho-alpha-D-ribose 1-diphosphate: step 5/9.</text>
</comment>
<comment type="catalytic activity">
    <reaction evidence="8 10">
        <text>5-[(5-phospho-1-deoxy-D-ribulos-1-ylimino)methylamino]-1-(5-phospho-beta-D-ribosyl)imidazole-4-carboxamide + L-glutamine = D-erythro-1-(imidazol-4-yl)glycerol 3-phosphate + 5-amino-1-(5-phospho-beta-D-ribosyl)imidazole-4-carboxamide + L-glutamate + H(+)</text>
        <dbReference type="Rhea" id="RHEA:24793"/>
        <dbReference type="ChEBI" id="CHEBI:15378"/>
        <dbReference type="ChEBI" id="CHEBI:29985"/>
        <dbReference type="ChEBI" id="CHEBI:58278"/>
        <dbReference type="ChEBI" id="CHEBI:58359"/>
        <dbReference type="ChEBI" id="CHEBI:58475"/>
        <dbReference type="ChEBI" id="CHEBI:58525"/>
        <dbReference type="EC" id="4.3.2.10"/>
    </reaction>
</comment>
<keyword evidence="6 10" id="KW-0368">Histidine biosynthesis</keyword>
<evidence type="ECO:0000256" key="3">
    <source>
        <dbReference type="ARBA" id="ARBA00022605"/>
    </source>
</evidence>
<feature type="active site" description="Nucleophile" evidence="10 11">
    <location>
        <position position="80"/>
    </location>
</feature>
<dbReference type="InterPro" id="IPR029062">
    <property type="entry name" value="Class_I_gatase-like"/>
</dbReference>
<evidence type="ECO:0000256" key="1">
    <source>
        <dbReference type="ARBA" id="ARBA00005091"/>
    </source>
</evidence>
<dbReference type="PIRSF" id="PIRSF000495">
    <property type="entry name" value="Amidotransf_hisH"/>
    <property type="match status" value="1"/>
</dbReference>
<dbReference type="PANTHER" id="PTHR42701:SF1">
    <property type="entry name" value="IMIDAZOLE GLYCEROL PHOSPHATE SYNTHASE SUBUNIT HISH"/>
    <property type="match status" value="1"/>
</dbReference>
<keyword evidence="10" id="KW-0963">Cytoplasm</keyword>
<dbReference type="GO" id="GO:0000105">
    <property type="term" value="P:L-histidine biosynthetic process"/>
    <property type="evidence" value="ECO:0007669"/>
    <property type="project" value="UniProtKB-UniRule"/>
</dbReference>
<dbReference type="Pfam" id="PF00117">
    <property type="entry name" value="GATase"/>
    <property type="match status" value="1"/>
</dbReference>
<comment type="catalytic activity">
    <reaction evidence="9 10">
        <text>L-glutamine + H2O = L-glutamate + NH4(+)</text>
        <dbReference type="Rhea" id="RHEA:15889"/>
        <dbReference type="ChEBI" id="CHEBI:15377"/>
        <dbReference type="ChEBI" id="CHEBI:28938"/>
        <dbReference type="ChEBI" id="CHEBI:29985"/>
        <dbReference type="ChEBI" id="CHEBI:58359"/>
        <dbReference type="EC" id="3.5.1.2"/>
    </reaction>
</comment>
<dbReference type="Gene3D" id="3.40.50.880">
    <property type="match status" value="1"/>
</dbReference>
<dbReference type="EC" id="4.3.2.10" evidence="10"/>
<comment type="caution">
    <text evidence="13">The sequence shown here is derived from an EMBL/GenBank/DDBJ whole genome shotgun (WGS) entry which is preliminary data.</text>
</comment>
<evidence type="ECO:0000256" key="9">
    <source>
        <dbReference type="ARBA" id="ARBA00049534"/>
    </source>
</evidence>
<dbReference type="GO" id="GO:0004359">
    <property type="term" value="F:glutaminase activity"/>
    <property type="evidence" value="ECO:0007669"/>
    <property type="project" value="UniProtKB-EC"/>
</dbReference>
<dbReference type="EMBL" id="PCRF01000166">
    <property type="protein sequence ID" value="PIP16245.1"/>
    <property type="molecule type" value="Genomic_DNA"/>
</dbReference>